<dbReference type="SUPFAM" id="SSF47473">
    <property type="entry name" value="EF-hand"/>
    <property type="match status" value="1"/>
</dbReference>
<feature type="domain" description="EF-hand" evidence="2">
    <location>
        <begin position="7"/>
        <end position="42"/>
    </location>
</feature>
<dbReference type="EMBL" id="JAAAIP010001802">
    <property type="protein sequence ID" value="KAG0303682.1"/>
    <property type="molecule type" value="Genomic_DNA"/>
</dbReference>
<reference evidence="3" key="1">
    <citation type="journal article" date="2020" name="Fungal Divers.">
        <title>Resolving the Mortierellaceae phylogeny through synthesis of multi-gene phylogenetics and phylogenomics.</title>
        <authorList>
            <person name="Vandepol N."/>
            <person name="Liber J."/>
            <person name="Desiro A."/>
            <person name="Na H."/>
            <person name="Kennedy M."/>
            <person name="Barry K."/>
            <person name="Grigoriev I.V."/>
            <person name="Miller A.N."/>
            <person name="O'Donnell K."/>
            <person name="Stajich J.E."/>
            <person name="Bonito G."/>
        </authorList>
    </citation>
    <scope>NUCLEOTIDE SEQUENCE</scope>
    <source>
        <strain evidence="3">REB-010B</strain>
    </source>
</reference>
<dbReference type="InterPro" id="IPR018247">
    <property type="entry name" value="EF_Hand_1_Ca_BS"/>
</dbReference>
<proteinExistence type="predicted"/>
<evidence type="ECO:0000256" key="1">
    <source>
        <dbReference type="ARBA" id="ARBA00022837"/>
    </source>
</evidence>
<feature type="non-terminal residue" evidence="3">
    <location>
        <position position="52"/>
    </location>
</feature>
<dbReference type="PROSITE" id="PS00018">
    <property type="entry name" value="EF_HAND_1"/>
    <property type="match status" value="1"/>
</dbReference>
<gene>
    <name evidence="3" type="ORF">BGZ99_002624</name>
</gene>
<name>A0A9P6QYD2_9FUNG</name>
<dbReference type="GO" id="GO:0005509">
    <property type="term" value="F:calcium ion binding"/>
    <property type="evidence" value="ECO:0007669"/>
    <property type="project" value="InterPro"/>
</dbReference>
<sequence>MDTDESQRQRLVQSAFHALDHNKDGTINARDLLNVYADTFPTPEPGHVALDE</sequence>
<dbReference type="InterPro" id="IPR011992">
    <property type="entry name" value="EF-hand-dom_pair"/>
</dbReference>
<evidence type="ECO:0000313" key="3">
    <source>
        <dbReference type="EMBL" id="KAG0303682.1"/>
    </source>
</evidence>
<organism evidence="3 4">
    <name type="scientific">Dissophora globulifera</name>
    <dbReference type="NCBI Taxonomy" id="979702"/>
    <lineage>
        <taxon>Eukaryota</taxon>
        <taxon>Fungi</taxon>
        <taxon>Fungi incertae sedis</taxon>
        <taxon>Mucoromycota</taxon>
        <taxon>Mortierellomycotina</taxon>
        <taxon>Mortierellomycetes</taxon>
        <taxon>Mortierellales</taxon>
        <taxon>Mortierellaceae</taxon>
        <taxon>Dissophora</taxon>
    </lineage>
</organism>
<dbReference type="Gene3D" id="1.10.238.10">
    <property type="entry name" value="EF-hand"/>
    <property type="match status" value="1"/>
</dbReference>
<evidence type="ECO:0000313" key="4">
    <source>
        <dbReference type="Proteomes" id="UP000738325"/>
    </source>
</evidence>
<keyword evidence="4" id="KW-1185">Reference proteome</keyword>
<dbReference type="PROSITE" id="PS50222">
    <property type="entry name" value="EF_HAND_2"/>
    <property type="match status" value="1"/>
</dbReference>
<accession>A0A9P6QYD2</accession>
<protein>
    <recommendedName>
        <fullName evidence="2">EF-hand domain-containing protein</fullName>
    </recommendedName>
</protein>
<dbReference type="InterPro" id="IPR002048">
    <property type="entry name" value="EF_hand_dom"/>
</dbReference>
<dbReference type="AlphaFoldDB" id="A0A9P6QYD2"/>
<dbReference type="Proteomes" id="UP000738325">
    <property type="component" value="Unassembled WGS sequence"/>
</dbReference>
<comment type="caution">
    <text evidence="3">The sequence shown here is derived from an EMBL/GenBank/DDBJ whole genome shotgun (WGS) entry which is preliminary data.</text>
</comment>
<keyword evidence="1" id="KW-0106">Calcium</keyword>
<evidence type="ECO:0000259" key="2">
    <source>
        <dbReference type="PROSITE" id="PS50222"/>
    </source>
</evidence>
<dbReference type="OrthoDB" id="2432919at2759"/>